<keyword evidence="2" id="KW-0812">Transmembrane</keyword>
<proteinExistence type="predicted"/>
<feature type="transmembrane region" description="Helical" evidence="2">
    <location>
        <begin position="328"/>
        <end position="347"/>
    </location>
</feature>
<reference evidence="3" key="1">
    <citation type="journal article" date="2021" name="Proc. Natl. Acad. Sci. U.S.A.">
        <title>A Catalog of Tens of Thousands of Viruses from Human Metagenomes Reveals Hidden Associations with Chronic Diseases.</title>
        <authorList>
            <person name="Tisza M.J."/>
            <person name="Buck C.B."/>
        </authorList>
    </citation>
    <scope>NUCLEOTIDE SEQUENCE</scope>
    <source>
        <strain evidence="3">CtGQT3</strain>
    </source>
</reference>
<feature type="coiled-coil region" evidence="1">
    <location>
        <begin position="13"/>
        <end position="47"/>
    </location>
</feature>
<keyword evidence="2" id="KW-1133">Transmembrane helix</keyword>
<dbReference type="EMBL" id="BK016071">
    <property type="protein sequence ID" value="DAF92708.1"/>
    <property type="molecule type" value="Genomic_DNA"/>
</dbReference>
<evidence type="ECO:0000256" key="2">
    <source>
        <dbReference type="SAM" id="Phobius"/>
    </source>
</evidence>
<keyword evidence="2" id="KW-0472">Membrane</keyword>
<sequence length="630" mass="68291">MDGSITIKTKIDSSGIEGQLEQVNEKIKIQEEKYKNTKDSLNEITNSLKTNNAEVEGMVSNYEKLNSIIKDMQTKADSPKGLSTSEYDELNKYIAEREKLGNSIDKVNAKIVKEESQQKKLTLSLKQQKLQYDQLIGKKQKLEVEAFKKNTINVGKMNDGIKQSIKSLSRYALALFSLSTIYSFLSSSASSWLSSNDLGAKQLSANIEYMKWAIGKSLQPVIETLVSWMYKLLQLIGMVANALFKVNIFSKASAKDFESSKKSTAGIAKNTKEASNNLASFDKLDVLQENKDSKSGGGSDFTMPTTDLGNMDMEVPGWMKWIVENGDLIISIIGGVTTAILLLKLGVGGLISLGIGIAIAGVIYLIQSVIKYLKDPSFENFGKVLTGIGLIIAGIAIAFGAWPVAIAGALVAIIGIIMSNWEKIKNFALGIGQWIEENFGLLGEIINVSIKNGLSAFEVLFGGVKQIFDGIIQIAKGDLAGGLKTIFAGIVNVIIGALNVMINALNVLISPARALIIAFGKVTGKNWNMSNIKIPSIPKVRLAKGAIVNNPRRGVDVNVGENGAEMMLPLENNTEWMDTLADKIASRTGGDRPLNIKATGTLSQLIRLLKLELDKEDDRRGGSMIKGGTL</sequence>
<evidence type="ECO:0000313" key="3">
    <source>
        <dbReference type="EMBL" id="DAF92708.1"/>
    </source>
</evidence>
<protein>
    <submittedName>
        <fullName evidence="3">Minor tail protein</fullName>
    </submittedName>
</protein>
<evidence type="ECO:0000256" key="1">
    <source>
        <dbReference type="SAM" id="Coils"/>
    </source>
</evidence>
<feature type="transmembrane region" description="Helical" evidence="2">
    <location>
        <begin position="486"/>
        <end position="509"/>
    </location>
</feature>
<accession>A0A8S5UE39</accession>
<feature type="transmembrane region" description="Helical" evidence="2">
    <location>
        <begin position="353"/>
        <end position="373"/>
    </location>
</feature>
<name>A0A8S5UE39_9CAUD</name>
<feature type="coiled-coil region" evidence="1">
    <location>
        <begin position="90"/>
        <end position="145"/>
    </location>
</feature>
<feature type="transmembrane region" description="Helical" evidence="2">
    <location>
        <begin position="385"/>
        <end position="418"/>
    </location>
</feature>
<keyword evidence="1" id="KW-0175">Coiled coil</keyword>
<organism evidence="3">
    <name type="scientific">Siphoviridae sp. ctGQT3</name>
    <dbReference type="NCBI Taxonomy" id="2825412"/>
    <lineage>
        <taxon>Viruses</taxon>
        <taxon>Duplodnaviria</taxon>
        <taxon>Heunggongvirae</taxon>
        <taxon>Uroviricota</taxon>
        <taxon>Caudoviricetes</taxon>
    </lineage>
</organism>